<dbReference type="PANTHER" id="PTHR14614">
    <property type="entry name" value="HEPATOCELLULAR CARCINOMA-ASSOCIATED ANTIGEN"/>
    <property type="match status" value="1"/>
</dbReference>
<evidence type="ECO:0000313" key="3">
    <source>
        <dbReference type="Proteomes" id="UP000193986"/>
    </source>
</evidence>
<keyword evidence="3" id="KW-1185">Reference proteome</keyword>
<evidence type="ECO:0008006" key="4">
    <source>
        <dbReference type="Google" id="ProtNLM"/>
    </source>
</evidence>
<reference evidence="2 3" key="1">
    <citation type="submission" date="2016-07" db="EMBL/GenBank/DDBJ databases">
        <title>Pervasive Adenine N6-methylation of Active Genes in Fungi.</title>
        <authorList>
            <consortium name="DOE Joint Genome Institute"/>
            <person name="Mondo S.J."/>
            <person name="Dannebaum R.O."/>
            <person name="Kuo R.C."/>
            <person name="Labutti K."/>
            <person name="Haridas S."/>
            <person name="Kuo A."/>
            <person name="Salamov A."/>
            <person name="Ahrendt S.R."/>
            <person name="Lipzen A."/>
            <person name="Sullivan W."/>
            <person name="Andreopoulos W.B."/>
            <person name="Clum A."/>
            <person name="Lindquist E."/>
            <person name="Daum C."/>
            <person name="Ramamoorthy G.K."/>
            <person name="Gryganskyi A."/>
            <person name="Culley D."/>
            <person name="Magnuson J.K."/>
            <person name="James T.Y."/>
            <person name="O'Malley M.A."/>
            <person name="Stajich J.E."/>
            <person name="Spatafora J.W."/>
            <person name="Visel A."/>
            <person name="Grigoriev I.V."/>
        </authorList>
    </citation>
    <scope>NUCLEOTIDE SEQUENCE [LARGE SCALE GENOMIC DNA]</scope>
    <source>
        <strain evidence="2 3">68-887.2</strain>
    </source>
</reference>
<dbReference type="SUPFAM" id="SSF53335">
    <property type="entry name" value="S-adenosyl-L-methionine-dependent methyltransferases"/>
    <property type="match status" value="1"/>
</dbReference>
<comment type="caution">
    <text evidence="2">The sequence shown here is derived from an EMBL/GenBank/DDBJ whole genome shotgun (WGS) entry which is preliminary data.</text>
</comment>
<dbReference type="Gene3D" id="3.40.50.150">
    <property type="entry name" value="Vaccinia Virus protein VP39"/>
    <property type="match status" value="1"/>
</dbReference>
<dbReference type="InterPro" id="IPR029063">
    <property type="entry name" value="SAM-dependent_MTases_sf"/>
</dbReference>
<name>A0A1Y2BLG7_9TREE</name>
<dbReference type="Pfam" id="PF10294">
    <property type="entry name" value="Methyltransf_16"/>
    <property type="match status" value="1"/>
</dbReference>
<dbReference type="EMBL" id="MCFC01000001">
    <property type="protein sequence ID" value="ORY35427.1"/>
    <property type="molecule type" value="Genomic_DNA"/>
</dbReference>
<dbReference type="GO" id="GO:0008757">
    <property type="term" value="F:S-adenosylmethionine-dependent methyltransferase activity"/>
    <property type="evidence" value="ECO:0007669"/>
    <property type="project" value="UniProtKB-ARBA"/>
</dbReference>
<feature type="region of interest" description="Disordered" evidence="1">
    <location>
        <begin position="1"/>
        <end position="26"/>
    </location>
</feature>
<dbReference type="InterPro" id="IPR019410">
    <property type="entry name" value="Methyltransf_16"/>
</dbReference>
<proteinExistence type="predicted"/>
<dbReference type="AlphaFoldDB" id="A0A1Y2BLG7"/>
<dbReference type="PANTHER" id="PTHR14614:SF104">
    <property type="entry name" value="N-METHYLTRANSFERASE, PUTATIVE (AFU_ORTHOLOGUE AFUA_1G17750)-RELATED"/>
    <property type="match status" value="1"/>
</dbReference>
<organism evidence="2 3">
    <name type="scientific">Naematelia encephala</name>
    <dbReference type="NCBI Taxonomy" id="71784"/>
    <lineage>
        <taxon>Eukaryota</taxon>
        <taxon>Fungi</taxon>
        <taxon>Dikarya</taxon>
        <taxon>Basidiomycota</taxon>
        <taxon>Agaricomycotina</taxon>
        <taxon>Tremellomycetes</taxon>
        <taxon>Tremellales</taxon>
        <taxon>Naemateliaceae</taxon>
        <taxon>Naematelia</taxon>
    </lineage>
</organism>
<accession>A0A1Y2BLG7</accession>
<dbReference type="InParanoid" id="A0A1Y2BLG7"/>
<evidence type="ECO:0000313" key="2">
    <source>
        <dbReference type="EMBL" id="ORY35427.1"/>
    </source>
</evidence>
<evidence type="ECO:0000256" key="1">
    <source>
        <dbReference type="SAM" id="MobiDB-lite"/>
    </source>
</evidence>
<dbReference type="OrthoDB" id="407325at2759"/>
<dbReference type="GO" id="GO:0005737">
    <property type="term" value="C:cytoplasm"/>
    <property type="evidence" value="ECO:0007669"/>
    <property type="project" value="TreeGrafter"/>
</dbReference>
<protein>
    <recommendedName>
        <fullName evidence="4">Methyltransferase-domain-containing protein</fullName>
    </recommendedName>
</protein>
<dbReference type="Proteomes" id="UP000193986">
    <property type="component" value="Unassembled WGS sequence"/>
</dbReference>
<sequence length="290" mass="31638">MSGAGPGQEEEQEREDRVNVNVEGQDQVEDATDIFDTSLSTLFSIPPIAFSTSSPSSLYTYNPPPSSSNTRPIYLRLPQPPAKLYTTLQAQNLWLSAVFLADSISTASINLSGRIAELGAGAGLPGIVCCRNGLEVVSSDWGVVEVLDAIRDNFKRSCPEGNWNVVGHRWGTDPKPLLTAKPMGNGDEMKFDELLLADVLWVTDAHKALLDSIFSLLKHRGTAHVAAGLHTGRGPVERFIRAAEARGASTGPIKEVRWRAEGGWDDYVFNTTSSELEEERGVVVYFKLHI</sequence>
<gene>
    <name evidence="2" type="ORF">BCR39DRAFT_509614</name>
</gene>